<proteinExistence type="inferred from homology"/>
<dbReference type="PATRIC" id="fig|1125702.3.peg.177"/>
<evidence type="ECO:0000313" key="7">
    <source>
        <dbReference type="EMBL" id="EPF47908.1"/>
    </source>
</evidence>
<protein>
    <recommendedName>
        <fullName evidence="6">Putative N-acetylmannosamine-6-phosphate 2-epimerase</fullName>
        <ecNumber evidence="6">5.1.3.9</ecNumber>
    </recommendedName>
    <alternativeName>
        <fullName evidence="6">ManNAc-6-P epimerase</fullName>
    </alternativeName>
</protein>
<dbReference type="CDD" id="cd04729">
    <property type="entry name" value="NanE"/>
    <property type="match status" value="1"/>
</dbReference>
<reference evidence="7 8" key="1">
    <citation type="submission" date="2013-04" db="EMBL/GenBank/DDBJ databases">
        <title>The Genome Sequence of Treponema vincentii F0403.</title>
        <authorList>
            <consortium name="The Broad Institute Genomics Platform"/>
            <person name="Earl A."/>
            <person name="Ward D."/>
            <person name="Feldgarden M."/>
            <person name="Gevers D."/>
            <person name="Leonetti C."/>
            <person name="Izard J."/>
            <person name="Walker B."/>
            <person name="Young S."/>
            <person name="Zeng Q."/>
            <person name="Gargeya S."/>
            <person name="Fitzgerald M."/>
            <person name="Haas B."/>
            <person name="Abouelleil A."/>
            <person name="Allen A.W."/>
            <person name="Alvarado L."/>
            <person name="Arachchi H.M."/>
            <person name="Berlin A.M."/>
            <person name="Chapman S.B."/>
            <person name="Gainer-Dewar J."/>
            <person name="Goldberg J."/>
            <person name="Griggs A."/>
            <person name="Gujja S."/>
            <person name="Hansen M."/>
            <person name="Howarth C."/>
            <person name="Imamovic A."/>
            <person name="Ireland A."/>
            <person name="Larimer J."/>
            <person name="McCowan C."/>
            <person name="Murphy C."/>
            <person name="Pearson M."/>
            <person name="Poon T.W."/>
            <person name="Priest M."/>
            <person name="Roberts A."/>
            <person name="Saif S."/>
            <person name="Shea T."/>
            <person name="Sisk P."/>
            <person name="Sykes S."/>
            <person name="Wortman J."/>
            <person name="Nusbaum C."/>
            <person name="Birren B."/>
        </authorList>
    </citation>
    <scope>NUCLEOTIDE SEQUENCE [LARGE SCALE GENOMIC DNA]</scope>
    <source>
        <strain evidence="7 8">F0403</strain>
    </source>
</reference>
<keyword evidence="4 6" id="KW-0413">Isomerase</keyword>
<dbReference type="GO" id="GO:0005829">
    <property type="term" value="C:cytosol"/>
    <property type="evidence" value="ECO:0007669"/>
    <property type="project" value="TreeGrafter"/>
</dbReference>
<dbReference type="GO" id="GO:0047465">
    <property type="term" value="F:N-acylglucosamine-6-phosphate 2-epimerase activity"/>
    <property type="evidence" value="ECO:0007669"/>
    <property type="project" value="UniProtKB-EC"/>
</dbReference>
<dbReference type="FunFam" id="3.20.20.70:FF:000035">
    <property type="entry name" value="Putative N-acetylmannosamine-6-phosphate 2-epimerase"/>
    <property type="match status" value="1"/>
</dbReference>
<dbReference type="UniPathway" id="UPA00629">
    <property type="reaction ID" value="UER00682"/>
</dbReference>
<dbReference type="Proteomes" id="UP000014605">
    <property type="component" value="Unassembled WGS sequence"/>
</dbReference>
<name>S3LBU0_9SPIR</name>
<dbReference type="InterPro" id="IPR013785">
    <property type="entry name" value="Aldolase_TIM"/>
</dbReference>
<comment type="caution">
    <text evidence="7">The sequence shown here is derived from an EMBL/GenBank/DDBJ whole genome shotgun (WGS) entry which is preliminary data.</text>
</comment>
<dbReference type="EMBL" id="ATFC01000001">
    <property type="protein sequence ID" value="EPF47908.1"/>
    <property type="molecule type" value="Genomic_DNA"/>
</dbReference>
<accession>S3LBU0</accession>
<dbReference type="PANTHER" id="PTHR36204">
    <property type="entry name" value="N-ACETYLMANNOSAMINE-6-PHOSPHATE 2-EPIMERASE-RELATED"/>
    <property type="match status" value="1"/>
</dbReference>
<evidence type="ECO:0000256" key="4">
    <source>
        <dbReference type="ARBA" id="ARBA00023235"/>
    </source>
</evidence>
<dbReference type="Gene3D" id="3.20.20.70">
    <property type="entry name" value="Aldolase class I"/>
    <property type="match status" value="1"/>
</dbReference>
<evidence type="ECO:0000256" key="5">
    <source>
        <dbReference type="ARBA" id="ARBA00023277"/>
    </source>
</evidence>
<dbReference type="GO" id="GO:0019262">
    <property type="term" value="P:N-acetylneuraminate catabolic process"/>
    <property type="evidence" value="ECO:0007669"/>
    <property type="project" value="UniProtKB-UniRule"/>
</dbReference>
<evidence type="ECO:0000313" key="8">
    <source>
        <dbReference type="Proteomes" id="UP000014605"/>
    </source>
</evidence>
<dbReference type="GeneID" id="301460378"/>
<keyword evidence="5 6" id="KW-0119">Carbohydrate metabolism</keyword>
<evidence type="ECO:0000256" key="3">
    <source>
        <dbReference type="ARBA" id="ARBA00005081"/>
    </source>
</evidence>
<dbReference type="EC" id="5.1.3.9" evidence="6"/>
<dbReference type="HOGENOM" id="CLU_086300_1_0_12"/>
<dbReference type="InterPro" id="IPR007260">
    <property type="entry name" value="NanE"/>
</dbReference>
<dbReference type="Pfam" id="PF04131">
    <property type="entry name" value="NanE"/>
    <property type="match status" value="1"/>
</dbReference>
<comment type="function">
    <text evidence="2 6">Converts N-acetylmannosamine-6-phosphate (ManNAc-6-P) to N-acetylglucosamine-6-phosphate (GlcNAc-6-P).</text>
</comment>
<dbReference type="HAMAP" id="MF_01235">
    <property type="entry name" value="ManNAc6P_epimer"/>
    <property type="match status" value="1"/>
</dbReference>
<evidence type="ECO:0000256" key="1">
    <source>
        <dbReference type="ARBA" id="ARBA00000056"/>
    </source>
</evidence>
<dbReference type="GO" id="GO:0005975">
    <property type="term" value="P:carbohydrate metabolic process"/>
    <property type="evidence" value="ECO:0007669"/>
    <property type="project" value="UniProtKB-UniRule"/>
</dbReference>
<sequence>MTKEEFISCVKGGLIVSCQALPGEPLYRPEGGIMPLMAKAAEEAGAKGIRCNGVKDVTGIKKTVKLPVIGIIKKNYDGFEAYITPSMDEVDQLVAVGCEVIAIDCTSLSRPGNLTASEYIRAIKKKYPHQLLMADCASFEDAYNAAAAGVDFVGTTMNGYVGGNTASVLDGPNYRLAEKIASSISVPLIAEGRIHRPEDAAEMLKLGALAVVVGGAITRPKEIAERFVHAINDSAEKNYQ</sequence>
<dbReference type="InterPro" id="IPR011060">
    <property type="entry name" value="RibuloseP-bd_barrel"/>
</dbReference>
<comment type="pathway">
    <text evidence="3 6">Amino-sugar metabolism; N-acetylneuraminate degradation; D-fructose 6-phosphate from N-acetylneuraminate: step 3/5.</text>
</comment>
<dbReference type="PANTHER" id="PTHR36204:SF1">
    <property type="entry name" value="N-ACETYLMANNOSAMINE-6-PHOSPHATE 2-EPIMERASE-RELATED"/>
    <property type="match status" value="1"/>
</dbReference>
<organism evidence="7 8">
    <name type="scientific">Treponema vincentii F0403</name>
    <dbReference type="NCBI Taxonomy" id="1125702"/>
    <lineage>
        <taxon>Bacteria</taxon>
        <taxon>Pseudomonadati</taxon>
        <taxon>Spirochaetota</taxon>
        <taxon>Spirochaetia</taxon>
        <taxon>Spirochaetales</taxon>
        <taxon>Treponemataceae</taxon>
        <taxon>Treponema</taxon>
    </lineage>
</organism>
<evidence type="ECO:0000256" key="6">
    <source>
        <dbReference type="HAMAP-Rule" id="MF_01235"/>
    </source>
</evidence>
<dbReference type="GO" id="GO:0006053">
    <property type="term" value="P:N-acetylmannosamine catabolic process"/>
    <property type="evidence" value="ECO:0007669"/>
    <property type="project" value="TreeGrafter"/>
</dbReference>
<comment type="similarity">
    <text evidence="6">Belongs to the NanE family.</text>
</comment>
<dbReference type="SUPFAM" id="SSF51366">
    <property type="entry name" value="Ribulose-phoshate binding barrel"/>
    <property type="match status" value="1"/>
</dbReference>
<keyword evidence="8" id="KW-1185">Reference proteome</keyword>
<dbReference type="RefSeq" id="WP_016517804.1">
    <property type="nucleotide sequence ID" value="NZ_KE332512.1"/>
</dbReference>
<evidence type="ECO:0000256" key="2">
    <source>
        <dbReference type="ARBA" id="ARBA00002147"/>
    </source>
</evidence>
<comment type="catalytic activity">
    <reaction evidence="1 6">
        <text>an N-acyl-D-glucosamine 6-phosphate = an N-acyl-D-mannosamine 6-phosphate</text>
        <dbReference type="Rhea" id="RHEA:23932"/>
        <dbReference type="ChEBI" id="CHEBI:57599"/>
        <dbReference type="ChEBI" id="CHEBI:57666"/>
        <dbReference type="EC" id="5.1.3.9"/>
    </reaction>
</comment>
<dbReference type="AlphaFoldDB" id="S3LBU0"/>
<gene>
    <name evidence="6" type="primary">nanE</name>
    <name evidence="7" type="ORF">HMPREF1222_00169</name>
</gene>
<dbReference type="NCBIfam" id="NF002231">
    <property type="entry name" value="PRK01130.1"/>
    <property type="match status" value="1"/>
</dbReference>